<accession>A0A5C7APB8</accession>
<evidence type="ECO:0000313" key="1">
    <source>
        <dbReference type="EMBL" id="TXE09519.1"/>
    </source>
</evidence>
<dbReference type="EMBL" id="VORX01000002">
    <property type="protein sequence ID" value="TXE09519.1"/>
    <property type="molecule type" value="Genomic_DNA"/>
</dbReference>
<reference evidence="1 2" key="1">
    <citation type="submission" date="2019-08" db="EMBL/GenBank/DDBJ databases">
        <title>Genome sequence of Gelidibacter salicanalis IC162T.</title>
        <authorList>
            <person name="Bowman J.P."/>
        </authorList>
    </citation>
    <scope>NUCLEOTIDE SEQUENCE [LARGE SCALE GENOMIC DNA]</scope>
    <source>
        <strain evidence="1 2">IC162</strain>
    </source>
</reference>
<protein>
    <submittedName>
        <fullName evidence="1">Lipid A deacylase LpxR family protein</fullName>
    </submittedName>
</protein>
<dbReference type="Proteomes" id="UP000321734">
    <property type="component" value="Unassembled WGS sequence"/>
</dbReference>
<dbReference type="Pfam" id="PF09982">
    <property type="entry name" value="LpxR"/>
    <property type="match status" value="1"/>
</dbReference>
<dbReference type="InterPro" id="IPR018707">
    <property type="entry name" value="LpxR"/>
</dbReference>
<dbReference type="AlphaFoldDB" id="A0A5C7APB8"/>
<dbReference type="Gene3D" id="2.40.128.140">
    <property type="entry name" value="Outer membrane protein"/>
    <property type="match status" value="1"/>
</dbReference>
<keyword evidence="2" id="KW-1185">Reference proteome</keyword>
<name>A0A5C7APB8_9FLAO</name>
<proteinExistence type="predicted"/>
<organism evidence="1 2">
    <name type="scientific">Gelidibacter salicanalis</name>
    <dbReference type="NCBI Taxonomy" id="291193"/>
    <lineage>
        <taxon>Bacteria</taxon>
        <taxon>Pseudomonadati</taxon>
        <taxon>Bacteroidota</taxon>
        <taxon>Flavobacteriia</taxon>
        <taxon>Flavobacteriales</taxon>
        <taxon>Flavobacteriaceae</taxon>
        <taxon>Gelidibacter</taxon>
    </lineage>
</organism>
<comment type="caution">
    <text evidence="1">The sequence shown here is derived from an EMBL/GenBank/DDBJ whole genome shotgun (WGS) entry which is preliminary data.</text>
</comment>
<gene>
    <name evidence="1" type="ORF">ES711_06250</name>
</gene>
<dbReference type="OrthoDB" id="622552at2"/>
<dbReference type="InterPro" id="IPR037107">
    <property type="entry name" value="Put_OMP_sf"/>
</dbReference>
<sequence>MRIFVFLIVLCPTVVFSQKLDHWASFRNISSNSYFRLNYDNDYFNATDRNYTQGYSFEMVLPILEKNPINKLLLTHKDNSYRYGFTLEHFGYTPDHYESPDIQKGDRPFSATILLKSFVLATNEVNKSRTSTSLSLGLIGPGAFGKEMQVAIHKATGNKIPLGWQHQIKNDVVVNYGLHYEIQLFRYRNLWSLQGLASANLGTLFTNASVGMNSVFGILNNPFAVNGDRAFKLYAFAQPSISIVGYDATLQGGVFNRSSPYVIESSEINRVTGQLNFGVILQTRSLYFEYTRSYLSKEFESGEASGWGGVKIGFTF</sequence>
<evidence type="ECO:0000313" key="2">
    <source>
        <dbReference type="Proteomes" id="UP000321734"/>
    </source>
</evidence>